<sequence length="72" mass="7967">MMNAIIECIINDKQDRTRNMKQTLFVAALLLAMAGCGQKGALYHAEPEDTNQQQAPQQPEKPVAPKTEQAID</sequence>
<evidence type="ECO:0000313" key="9">
    <source>
        <dbReference type="Proteomes" id="UP001157439"/>
    </source>
</evidence>
<comment type="caution">
    <text evidence="8">The sequence shown here is derived from an EMBL/GenBank/DDBJ whole genome shotgun (WGS) entry which is preliminary data.</text>
</comment>
<keyword evidence="5" id="KW-0998">Cell outer membrane</keyword>
<dbReference type="Proteomes" id="UP001157439">
    <property type="component" value="Unassembled WGS sequence"/>
</dbReference>
<dbReference type="Pfam" id="PF13627">
    <property type="entry name" value="LptM_cons"/>
    <property type="match status" value="1"/>
</dbReference>
<reference evidence="8 9" key="1">
    <citation type="journal article" date="2014" name="Int. J. Syst. Evol. Microbiol.">
        <title>Complete genome sequence of Corynebacterium casei LMG S-19264T (=DSM 44701T), isolated from a smear-ripened cheese.</title>
        <authorList>
            <consortium name="US DOE Joint Genome Institute (JGI-PGF)"/>
            <person name="Walter F."/>
            <person name="Albersmeier A."/>
            <person name="Kalinowski J."/>
            <person name="Ruckert C."/>
        </authorList>
    </citation>
    <scope>NUCLEOTIDE SEQUENCE [LARGE SCALE GENOMIC DNA]</scope>
    <source>
        <strain evidence="8 9">NBRC 112785</strain>
    </source>
</reference>
<evidence type="ECO:0000256" key="6">
    <source>
        <dbReference type="ARBA" id="ARBA00023288"/>
    </source>
</evidence>
<dbReference type="GO" id="GO:0009279">
    <property type="term" value="C:cell outer membrane"/>
    <property type="evidence" value="ECO:0007669"/>
    <property type="project" value="UniProtKB-SubCell"/>
</dbReference>
<keyword evidence="2" id="KW-0732">Signal</keyword>
<feature type="region of interest" description="Disordered" evidence="7">
    <location>
        <begin position="43"/>
        <end position="72"/>
    </location>
</feature>
<evidence type="ECO:0000256" key="1">
    <source>
        <dbReference type="ARBA" id="ARBA00004459"/>
    </source>
</evidence>
<dbReference type="AlphaFoldDB" id="A0AA37TMP4"/>
<keyword evidence="3" id="KW-0472">Membrane</keyword>
<evidence type="ECO:0008006" key="10">
    <source>
        <dbReference type="Google" id="ProtNLM"/>
    </source>
</evidence>
<dbReference type="InterPro" id="IPR032831">
    <property type="entry name" value="LptM_cons"/>
</dbReference>
<dbReference type="RefSeq" id="WP_095497799.1">
    <property type="nucleotide sequence ID" value="NZ_BSPO01000001.1"/>
</dbReference>
<evidence type="ECO:0000256" key="5">
    <source>
        <dbReference type="ARBA" id="ARBA00023237"/>
    </source>
</evidence>
<dbReference type="NCBIfam" id="NF047847">
    <property type="entry name" value="SS_mature_LptM"/>
    <property type="match status" value="1"/>
</dbReference>
<dbReference type="EMBL" id="BSPO01000001">
    <property type="protein sequence ID" value="GLS82245.1"/>
    <property type="molecule type" value="Genomic_DNA"/>
</dbReference>
<name>A0AA37TMP4_9GAMM</name>
<gene>
    <name evidence="8" type="ORF">GCM10007894_02220</name>
</gene>
<evidence type="ECO:0000313" key="8">
    <source>
        <dbReference type="EMBL" id="GLS82245.1"/>
    </source>
</evidence>
<comment type="subcellular location">
    <subcellularLocation>
        <location evidence="1">Cell outer membrane</location>
        <topology evidence="1">Lipid-anchor</topology>
    </subcellularLocation>
</comment>
<keyword evidence="9" id="KW-1185">Reference proteome</keyword>
<evidence type="ECO:0000256" key="2">
    <source>
        <dbReference type="ARBA" id="ARBA00022729"/>
    </source>
</evidence>
<accession>A0AA37TMP4</accession>
<evidence type="ECO:0000256" key="3">
    <source>
        <dbReference type="ARBA" id="ARBA00023136"/>
    </source>
</evidence>
<keyword evidence="6" id="KW-0449">Lipoprotein</keyword>
<proteinExistence type="predicted"/>
<organism evidence="8 9">
    <name type="scientific">Paraferrimonas haliotis</name>
    <dbReference type="NCBI Taxonomy" id="2013866"/>
    <lineage>
        <taxon>Bacteria</taxon>
        <taxon>Pseudomonadati</taxon>
        <taxon>Pseudomonadota</taxon>
        <taxon>Gammaproteobacteria</taxon>
        <taxon>Alteromonadales</taxon>
        <taxon>Ferrimonadaceae</taxon>
        <taxon>Paraferrimonas</taxon>
    </lineage>
</organism>
<keyword evidence="4" id="KW-0564">Palmitate</keyword>
<evidence type="ECO:0000256" key="7">
    <source>
        <dbReference type="SAM" id="MobiDB-lite"/>
    </source>
</evidence>
<protein>
    <recommendedName>
        <fullName evidence="10">Lipoprotein-attachment site-containing protein</fullName>
    </recommendedName>
</protein>
<evidence type="ECO:0000256" key="4">
    <source>
        <dbReference type="ARBA" id="ARBA00023139"/>
    </source>
</evidence>